<reference evidence="3" key="1">
    <citation type="submission" date="2022-11" db="UniProtKB">
        <authorList>
            <consortium name="WormBaseParasite"/>
        </authorList>
    </citation>
    <scope>IDENTIFICATION</scope>
</reference>
<accession>A0A915D8Y1</accession>
<evidence type="ECO:0000313" key="3">
    <source>
        <dbReference type="WBParaSite" id="jg17384"/>
    </source>
</evidence>
<dbReference type="Proteomes" id="UP000887574">
    <property type="component" value="Unplaced"/>
</dbReference>
<dbReference type="WBParaSite" id="jg17384">
    <property type="protein sequence ID" value="jg17384"/>
    <property type="gene ID" value="jg17384"/>
</dbReference>
<evidence type="ECO:0000256" key="1">
    <source>
        <dbReference type="SAM" id="SignalP"/>
    </source>
</evidence>
<evidence type="ECO:0000313" key="2">
    <source>
        <dbReference type="Proteomes" id="UP000887574"/>
    </source>
</evidence>
<dbReference type="AlphaFoldDB" id="A0A915D8Y1"/>
<sequence>MLISVFVLLAGATPSITPSTTELPDDGHNLPDSLESILAAIGSAIDNLIKSLQVTIKTIAKSNSTNISHIL</sequence>
<organism evidence="2 3">
    <name type="scientific">Ditylenchus dipsaci</name>
    <dbReference type="NCBI Taxonomy" id="166011"/>
    <lineage>
        <taxon>Eukaryota</taxon>
        <taxon>Metazoa</taxon>
        <taxon>Ecdysozoa</taxon>
        <taxon>Nematoda</taxon>
        <taxon>Chromadorea</taxon>
        <taxon>Rhabditida</taxon>
        <taxon>Tylenchina</taxon>
        <taxon>Tylenchomorpha</taxon>
        <taxon>Sphaerularioidea</taxon>
        <taxon>Anguinidae</taxon>
        <taxon>Anguininae</taxon>
        <taxon>Ditylenchus</taxon>
    </lineage>
</organism>
<feature type="signal peptide" evidence="1">
    <location>
        <begin position="1"/>
        <end position="18"/>
    </location>
</feature>
<proteinExistence type="predicted"/>
<name>A0A915D8Y1_9BILA</name>
<keyword evidence="1" id="KW-0732">Signal</keyword>
<feature type="chain" id="PRO_5038008404" evidence="1">
    <location>
        <begin position="19"/>
        <end position="71"/>
    </location>
</feature>
<protein>
    <submittedName>
        <fullName evidence="3">Secreted protein</fullName>
    </submittedName>
</protein>
<keyword evidence="2" id="KW-1185">Reference proteome</keyword>